<reference evidence="1 2" key="1">
    <citation type="submission" date="2019-12" db="EMBL/GenBank/DDBJ databases">
        <title>Maritimibacter sp. nov. sp. isolated from sea sand.</title>
        <authorList>
            <person name="Kim J."/>
            <person name="Jeong S.E."/>
            <person name="Jung H.S."/>
            <person name="Jeon C.O."/>
        </authorList>
    </citation>
    <scope>NUCLEOTIDE SEQUENCE [LARGE SCALE GENOMIC DNA]</scope>
    <source>
        <strain evidence="1 2">DP07</strain>
    </source>
</reference>
<gene>
    <name evidence="1" type="ORF">GQE99_06785</name>
</gene>
<dbReference type="Proteomes" id="UP000467322">
    <property type="component" value="Unassembled WGS sequence"/>
</dbReference>
<proteinExistence type="predicted"/>
<evidence type="ECO:0000313" key="2">
    <source>
        <dbReference type="Proteomes" id="UP000467322"/>
    </source>
</evidence>
<protein>
    <submittedName>
        <fullName evidence="1">Uncharacterized protein</fullName>
    </submittedName>
</protein>
<dbReference type="Gene3D" id="3.40.190.10">
    <property type="entry name" value="Periplasmic binding protein-like II"/>
    <property type="match status" value="1"/>
</dbReference>
<comment type="caution">
    <text evidence="1">The sequence shown here is derived from an EMBL/GenBank/DDBJ whole genome shotgun (WGS) entry which is preliminary data.</text>
</comment>
<accession>A0A845M5H6</accession>
<name>A0A845M5H6_9RHOB</name>
<dbReference type="EMBL" id="WTUX01000011">
    <property type="protein sequence ID" value="MZR12723.1"/>
    <property type="molecule type" value="Genomic_DNA"/>
</dbReference>
<dbReference type="AlphaFoldDB" id="A0A845M5H6"/>
<evidence type="ECO:0000313" key="1">
    <source>
        <dbReference type="EMBL" id="MZR12723.1"/>
    </source>
</evidence>
<sequence length="140" mass="14908">MTATLLPLLLVACDEIPSDPLETTRKVEEAGVVKVGFVSAEEDVDPAQMERFAARVAEAHGVEVEATEGAAGSLLRALESENLDLVIGVFPKASPWAEQAAFTSAFATAEPEKELPVLRGAVHLGENRWLLSIERAIEGA</sequence>
<keyword evidence="2" id="KW-1185">Reference proteome</keyword>
<organism evidence="1 2">
    <name type="scientific">Maritimibacter harenae</name>
    <dbReference type="NCBI Taxonomy" id="2606218"/>
    <lineage>
        <taxon>Bacteria</taxon>
        <taxon>Pseudomonadati</taxon>
        <taxon>Pseudomonadota</taxon>
        <taxon>Alphaproteobacteria</taxon>
        <taxon>Rhodobacterales</taxon>
        <taxon>Roseobacteraceae</taxon>
        <taxon>Maritimibacter</taxon>
    </lineage>
</organism>
<dbReference type="RefSeq" id="WP_161350853.1">
    <property type="nucleotide sequence ID" value="NZ_WTUX01000011.1"/>
</dbReference>